<evidence type="ECO:0000313" key="4">
    <source>
        <dbReference type="Proteomes" id="UP000323257"/>
    </source>
</evidence>
<gene>
    <name evidence="3" type="ORF">BCM02_112168</name>
</gene>
<dbReference type="InterPro" id="IPR003736">
    <property type="entry name" value="PAAI_dom"/>
</dbReference>
<name>A0A5S5BV30_9BACL</name>
<dbReference type="PANTHER" id="PTHR43240">
    <property type="entry name" value="1,4-DIHYDROXY-2-NAPHTHOYL-COA THIOESTERASE 1"/>
    <property type="match status" value="1"/>
</dbReference>
<dbReference type="PANTHER" id="PTHR43240:SF1">
    <property type="entry name" value="BLR5584 PROTEIN"/>
    <property type="match status" value="1"/>
</dbReference>
<dbReference type="OrthoDB" id="2139465at2"/>
<evidence type="ECO:0000256" key="1">
    <source>
        <dbReference type="ARBA" id="ARBA00022801"/>
    </source>
</evidence>
<dbReference type="InterPro" id="IPR029069">
    <property type="entry name" value="HotDog_dom_sf"/>
</dbReference>
<evidence type="ECO:0000259" key="2">
    <source>
        <dbReference type="Pfam" id="PF03061"/>
    </source>
</evidence>
<dbReference type="GO" id="GO:0005829">
    <property type="term" value="C:cytosol"/>
    <property type="evidence" value="ECO:0007669"/>
    <property type="project" value="TreeGrafter"/>
</dbReference>
<dbReference type="RefSeq" id="WP_148932543.1">
    <property type="nucleotide sequence ID" value="NZ_VNHS01000012.1"/>
</dbReference>
<dbReference type="GO" id="GO:0061522">
    <property type="term" value="F:1,4-dihydroxy-2-naphthoyl-CoA thioesterase activity"/>
    <property type="evidence" value="ECO:0007669"/>
    <property type="project" value="TreeGrafter"/>
</dbReference>
<dbReference type="EMBL" id="VNHS01000012">
    <property type="protein sequence ID" value="TYP70188.1"/>
    <property type="molecule type" value="Genomic_DNA"/>
</dbReference>
<keyword evidence="1" id="KW-0378">Hydrolase</keyword>
<comment type="caution">
    <text evidence="3">The sequence shown here is derived from an EMBL/GenBank/DDBJ whole genome shotgun (WGS) entry which is preliminary data.</text>
</comment>
<dbReference type="InterPro" id="IPR006683">
    <property type="entry name" value="Thioestr_dom"/>
</dbReference>
<feature type="domain" description="Thioesterase" evidence="2">
    <location>
        <begin position="51"/>
        <end position="124"/>
    </location>
</feature>
<protein>
    <submittedName>
        <fullName evidence="3">Uncharacterized protein (TIGR00369 family)</fullName>
    </submittedName>
</protein>
<dbReference type="SUPFAM" id="SSF54637">
    <property type="entry name" value="Thioesterase/thiol ester dehydrase-isomerase"/>
    <property type="match status" value="1"/>
</dbReference>
<keyword evidence="4" id="KW-1185">Reference proteome</keyword>
<dbReference type="AlphaFoldDB" id="A0A5S5BV30"/>
<organism evidence="3 4">
    <name type="scientific">Paenibacillus methanolicus</name>
    <dbReference type="NCBI Taxonomy" id="582686"/>
    <lineage>
        <taxon>Bacteria</taxon>
        <taxon>Bacillati</taxon>
        <taxon>Bacillota</taxon>
        <taxon>Bacilli</taxon>
        <taxon>Bacillales</taxon>
        <taxon>Paenibacillaceae</taxon>
        <taxon>Paenibacillus</taxon>
    </lineage>
</organism>
<dbReference type="Gene3D" id="3.10.129.10">
    <property type="entry name" value="Hotdog Thioesterase"/>
    <property type="match status" value="1"/>
</dbReference>
<dbReference type="Pfam" id="PF03061">
    <property type="entry name" value="4HBT"/>
    <property type="match status" value="1"/>
</dbReference>
<dbReference type="Proteomes" id="UP000323257">
    <property type="component" value="Unassembled WGS sequence"/>
</dbReference>
<reference evidence="3 4" key="1">
    <citation type="submission" date="2019-07" db="EMBL/GenBank/DDBJ databases">
        <title>Genomic Encyclopedia of Type Strains, Phase III (KMG-III): the genomes of soil and plant-associated and newly described type strains.</title>
        <authorList>
            <person name="Whitman W."/>
        </authorList>
    </citation>
    <scope>NUCLEOTIDE SEQUENCE [LARGE SCALE GENOMIC DNA]</scope>
    <source>
        <strain evidence="3 4">BL24</strain>
    </source>
</reference>
<proteinExistence type="predicted"/>
<accession>A0A5S5BV30</accession>
<dbReference type="NCBIfam" id="TIGR00369">
    <property type="entry name" value="unchar_dom_1"/>
    <property type="match status" value="1"/>
</dbReference>
<evidence type="ECO:0000313" key="3">
    <source>
        <dbReference type="EMBL" id="TYP70188.1"/>
    </source>
</evidence>
<sequence>MDKANGLYDEAVLEKASRTFWGYLGCELIRQDEREVVIGLDIKEHHLNMIGILHGGVHTSLLDTAMGMIAMVARPSEDVVTSSLNMHFTAPIRTGRVTATASIAHMSGRMITAEGRLTGEDGKLLSLATASFRVIERKG</sequence>
<dbReference type="CDD" id="cd03443">
    <property type="entry name" value="PaaI_thioesterase"/>
    <property type="match status" value="1"/>
</dbReference>